<gene>
    <name evidence="1" type="ORF">SFSGTM_07210</name>
</gene>
<reference evidence="2" key="1">
    <citation type="submission" date="2019-11" db="EMBL/GenBank/DDBJ databases">
        <title>Isolation and characterization of a novel species in the genus Sulfuriferula.</title>
        <authorList>
            <person name="Mochizuki J."/>
            <person name="Kojima H."/>
            <person name="Fukui M."/>
        </authorList>
    </citation>
    <scope>NUCLEOTIDE SEQUENCE [LARGE SCALE GENOMIC DNA]</scope>
    <source>
        <strain evidence="2">SGTM</strain>
    </source>
</reference>
<name>A0A809S7T1_9PROT</name>
<dbReference type="Proteomes" id="UP000463939">
    <property type="component" value="Chromosome"/>
</dbReference>
<protein>
    <submittedName>
        <fullName evidence="1">Uncharacterized protein</fullName>
    </submittedName>
</protein>
<evidence type="ECO:0000313" key="2">
    <source>
        <dbReference type="Proteomes" id="UP000463939"/>
    </source>
</evidence>
<dbReference type="KEGG" id="sniv:SFSGTM_07210"/>
<proteinExistence type="predicted"/>
<evidence type="ECO:0000313" key="1">
    <source>
        <dbReference type="EMBL" id="BBP00013.1"/>
    </source>
</evidence>
<dbReference type="AlphaFoldDB" id="A0A809S7T1"/>
<dbReference type="EMBL" id="AP021881">
    <property type="protein sequence ID" value="BBP00013.1"/>
    <property type="molecule type" value="Genomic_DNA"/>
</dbReference>
<accession>A0A809S7T1</accession>
<keyword evidence="2" id="KW-1185">Reference proteome</keyword>
<sequence length="80" mass="9352">MFVSGHITVNSEGSFVDVNGVIPDYDKLPIYEVEFIPIERRMIERCSPLQRLNNRAQFGDRRFSPGRRTVDTEMIFQIFV</sequence>
<organism evidence="1 2">
    <name type="scientific">Sulfuriferula nivalis</name>
    <dbReference type="NCBI Taxonomy" id="2675298"/>
    <lineage>
        <taxon>Bacteria</taxon>
        <taxon>Pseudomonadati</taxon>
        <taxon>Pseudomonadota</taxon>
        <taxon>Betaproteobacteria</taxon>
        <taxon>Nitrosomonadales</taxon>
        <taxon>Sulfuricellaceae</taxon>
        <taxon>Sulfuriferula</taxon>
    </lineage>
</organism>